<dbReference type="InterPro" id="IPR011990">
    <property type="entry name" value="TPR-like_helical_dom_sf"/>
</dbReference>
<feature type="signal peptide" evidence="1">
    <location>
        <begin position="1"/>
        <end position="37"/>
    </location>
</feature>
<comment type="caution">
    <text evidence="2">The sequence shown here is derived from an EMBL/GenBank/DDBJ whole genome shotgun (WGS) entry which is preliminary data.</text>
</comment>
<evidence type="ECO:0000313" key="2">
    <source>
        <dbReference type="EMBL" id="ERJ92403.1"/>
    </source>
</evidence>
<proteinExistence type="predicted"/>
<protein>
    <recommendedName>
        <fullName evidence="4">Tetratricopeptide repeat protein</fullName>
    </recommendedName>
</protein>
<evidence type="ECO:0000313" key="3">
    <source>
        <dbReference type="Proteomes" id="UP000016649"/>
    </source>
</evidence>
<reference evidence="2 3" key="1">
    <citation type="submission" date="2013-08" db="EMBL/GenBank/DDBJ databases">
        <authorList>
            <person name="Weinstock G."/>
            <person name="Sodergren E."/>
            <person name="Wylie T."/>
            <person name="Fulton L."/>
            <person name="Fulton R."/>
            <person name="Fronick C."/>
            <person name="O'Laughlin M."/>
            <person name="Godfrey J."/>
            <person name="Miner T."/>
            <person name="Herter B."/>
            <person name="Appelbaum E."/>
            <person name="Cordes M."/>
            <person name="Lek S."/>
            <person name="Wollam A."/>
            <person name="Pepin K.H."/>
            <person name="Palsikar V.B."/>
            <person name="Mitreva M."/>
            <person name="Wilson R.K."/>
        </authorList>
    </citation>
    <scope>NUCLEOTIDE SEQUENCE [LARGE SCALE GENOMIC DNA]</scope>
    <source>
        <strain evidence="2 3">ATCC 700332</strain>
    </source>
</reference>
<accession>A0ABN0NXX0</accession>
<dbReference type="Proteomes" id="UP000016649">
    <property type="component" value="Unassembled WGS sequence"/>
</dbReference>
<organism evidence="2 3">
    <name type="scientific">Treponema lecithinolyticum ATCC 700332</name>
    <dbReference type="NCBI Taxonomy" id="1321815"/>
    <lineage>
        <taxon>Bacteria</taxon>
        <taxon>Pseudomonadati</taxon>
        <taxon>Spirochaetota</taxon>
        <taxon>Spirochaetia</taxon>
        <taxon>Spirochaetales</taxon>
        <taxon>Treponemataceae</taxon>
        <taxon>Treponema</taxon>
    </lineage>
</organism>
<keyword evidence="1" id="KW-0732">Signal</keyword>
<dbReference type="RefSeq" id="WP_021687765.1">
    <property type="nucleotide sequence ID" value="NZ_KI260569.1"/>
</dbReference>
<name>A0ABN0NXX0_TRELE</name>
<dbReference type="Gene3D" id="1.25.40.10">
    <property type="entry name" value="Tetratricopeptide repeat domain"/>
    <property type="match status" value="1"/>
</dbReference>
<evidence type="ECO:0000256" key="1">
    <source>
        <dbReference type="SAM" id="SignalP"/>
    </source>
</evidence>
<dbReference type="PROSITE" id="PS51257">
    <property type="entry name" value="PROKAR_LIPOPROTEIN"/>
    <property type="match status" value="1"/>
</dbReference>
<feature type="chain" id="PRO_5046928248" description="Tetratricopeptide repeat protein" evidence="1">
    <location>
        <begin position="38"/>
        <end position="358"/>
    </location>
</feature>
<keyword evidence="3" id="KW-1185">Reference proteome</keyword>
<dbReference type="EMBL" id="AWVH01000037">
    <property type="protein sequence ID" value="ERJ92403.1"/>
    <property type="molecule type" value="Genomic_DNA"/>
</dbReference>
<evidence type="ECO:0008006" key="4">
    <source>
        <dbReference type="Google" id="ProtNLM"/>
    </source>
</evidence>
<gene>
    <name evidence="2" type="ORF">HMPREF9193_01563</name>
</gene>
<sequence>MSGKAKKTLYGKPMRLFIYNLCLFCLCALLCSCADFAKERKPIHSQNELFALLNKTAEDDERRFFIINQIASNYRKAKKDGELILFLTDYVKKHPQDKYNAYWLLLTAYVYQKEGAEPIAEMYFERIIKNYEDLAVQGKSIHIICLQNLVRISTSAENRIDYFKQLITHFPEQISKTELYMRLALEYEKTGEWYQALQSYSLFLGQEDASKIQIPGVPDAYEQARKLVDFNNSPKDWTFESLEALETAVKQSITAYQFNTLDRYRSKVNFFAMSWKQDAGDPNTQVDFSMRDFGYGNRVRYNVQLSEASNPNEAYLRTWGWNSYVKIWYFYFRKVNFPLNPDIHGRWEWAGIYYGEKL</sequence>